<evidence type="ECO:0000256" key="2">
    <source>
        <dbReference type="ARBA" id="ARBA00005948"/>
    </source>
</evidence>
<keyword evidence="5 8" id="KW-1133">Transmembrane helix</keyword>
<sequence length="95" mass="10521">MVTTDQVSTRNQGGYQGIKRLGLVCCESFILTVFIMLGLCSGDTLSQDAFRYDYSTLRMGGMIFAGTMLVIGLIVLLTDCNKIKCRRGTIREGRK</sequence>
<dbReference type="PROSITE" id="PS01310">
    <property type="entry name" value="FXYD"/>
    <property type="match status" value="1"/>
</dbReference>
<protein>
    <recommendedName>
        <fullName evidence="8">FXYD domain-containing ion transport regulator</fullName>
    </recommendedName>
</protein>
<dbReference type="PANTHER" id="PTHR14132">
    <property type="entry name" value="SODIUM/POTASSIUM-TRANSPORTING ATPASE SUBUNIT GAMMA"/>
    <property type="match status" value="1"/>
</dbReference>
<dbReference type="GO" id="GO:0043269">
    <property type="term" value="P:regulation of monoatomic ion transport"/>
    <property type="evidence" value="ECO:0007669"/>
    <property type="project" value="InterPro"/>
</dbReference>
<gene>
    <name evidence="9" type="ORF">GDO86_012149</name>
</gene>
<keyword evidence="4 8" id="KW-0812">Transmembrane</keyword>
<accession>A0A8T2IRM2</accession>
<reference evidence="9" key="1">
    <citation type="thesis" date="2020" institute="ProQuest LLC" country="789 East Eisenhower Parkway, Ann Arbor, MI, USA">
        <title>Comparative Genomics and Chromosome Evolution.</title>
        <authorList>
            <person name="Mudd A.B."/>
        </authorList>
    </citation>
    <scope>NUCLEOTIDE SEQUENCE</scope>
    <source>
        <strain evidence="9">Female2</strain>
        <tissue evidence="9">Blood</tissue>
    </source>
</reference>
<dbReference type="Pfam" id="PF02038">
    <property type="entry name" value="ATP1G1_PLM_MAT8"/>
    <property type="match status" value="1"/>
</dbReference>
<comment type="similarity">
    <text evidence="2 8">Belongs to the FXYD family.</text>
</comment>
<keyword evidence="7 8" id="KW-0472">Membrane</keyword>
<organism evidence="9 10">
    <name type="scientific">Hymenochirus boettgeri</name>
    <name type="common">Congo dwarf clawed frog</name>
    <dbReference type="NCBI Taxonomy" id="247094"/>
    <lineage>
        <taxon>Eukaryota</taxon>
        <taxon>Metazoa</taxon>
        <taxon>Chordata</taxon>
        <taxon>Craniata</taxon>
        <taxon>Vertebrata</taxon>
        <taxon>Euteleostomi</taxon>
        <taxon>Amphibia</taxon>
        <taxon>Batrachia</taxon>
        <taxon>Anura</taxon>
        <taxon>Pipoidea</taxon>
        <taxon>Pipidae</taxon>
        <taxon>Pipinae</taxon>
        <taxon>Hymenochirus</taxon>
    </lineage>
</organism>
<dbReference type="GO" id="GO:0016020">
    <property type="term" value="C:membrane"/>
    <property type="evidence" value="ECO:0007669"/>
    <property type="project" value="UniProtKB-SubCell"/>
</dbReference>
<dbReference type="GO" id="GO:0017080">
    <property type="term" value="F:sodium channel regulator activity"/>
    <property type="evidence" value="ECO:0007669"/>
    <property type="project" value="TreeGrafter"/>
</dbReference>
<evidence type="ECO:0000256" key="7">
    <source>
        <dbReference type="ARBA" id="ARBA00023136"/>
    </source>
</evidence>
<evidence type="ECO:0000256" key="1">
    <source>
        <dbReference type="ARBA" id="ARBA00004167"/>
    </source>
</evidence>
<comment type="caution">
    <text evidence="9">The sequence shown here is derived from an EMBL/GenBank/DDBJ whole genome shotgun (WGS) entry which is preliminary data.</text>
</comment>
<evidence type="ECO:0000256" key="8">
    <source>
        <dbReference type="RuleBase" id="RU364131"/>
    </source>
</evidence>
<name>A0A8T2IRM2_9PIPI</name>
<dbReference type="EMBL" id="JAACNH010000008">
    <property type="protein sequence ID" value="KAG8433684.1"/>
    <property type="molecule type" value="Genomic_DNA"/>
</dbReference>
<evidence type="ECO:0000256" key="3">
    <source>
        <dbReference type="ARBA" id="ARBA00022448"/>
    </source>
</evidence>
<dbReference type="InterPro" id="IPR047297">
    <property type="entry name" value="FXYD_motif"/>
</dbReference>
<dbReference type="OrthoDB" id="8895254at2759"/>
<evidence type="ECO:0000313" key="10">
    <source>
        <dbReference type="Proteomes" id="UP000812440"/>
    </source>
</evidence>
<feature type="transmembrane region" description="Helical" evidence="8">
    <location>
        <begin position="59"/>
        <end position="77"/>
    </location>
</feature>
<evidence type="ECO:0000256" key="6">
    <source>
        <dbReference type="ARBA" id="ARBA00023065"/>
    </source>
</evidence>
<evidence type="ECO:0000256" key="5">
    <source>
        <dbReference type="ARBA" id="ARBA00022989"/>
    </source>
</evidence>
<dbReference type="InterPro" id="IPR000272">
    <property type="entry name" value="Ion-transport_regulator_FXYD"/>
</dbReference>
<dbReference type="Proteomes" id="UP000812440">
    <property type="component" value="Chromosome 7"/>
</dbReference>
<feature type="transmembrane region" description="Helical" evidence="8">
    <location>
        <begin position="21"/>
        <end position="39"/>
    </location>
</feature>
<keyword evidence="6 8" id="KW-0406">Ion transport</keyword>
<keyword evidence="3 8" id="KW-0813">Transport</keyword>
<evidence type="ECO:0000313" key="9">
    <source>
        <dbReference type="EMBL" id="KAG8433684.1"/>
    </source>
</evidence>
<dbReference type="GO" id="GO:0006811">
    <property type="term" value="P:monoatomic ion transport"/>
    <property type="evidence" value="ECO:0007669"/>
    <property type="project" value="UniProtKB-KW"/>
</dbReference>
<comment type="subcellular location">
    <subcellularLocation>
        <location evidence="1">Membrane</location>
        <topology evidence="1">Single-pass membrane protein</topology>
    </subcellularLocation>
</comment>
<dbReference type="Gene3D" id="1.20.5.780">
    <property type="entry name" value="Single helix bin"/>
    <property type="match status" value="1"/>
</dbReference>
<evidence type="ECO:0000256" key="4">
    <source>
        <dbReference type="ARBA" id="ARBA00022692"/>
    </source>
</evidence>
<dbReference type="AlphaFoldDB" id="A0A8T2IRM2"/>
<comment type="caution">
    <text evidence="8">Lacks conserved residue(s) required for the propagation of feature annotation.</text>
</comment>
<keyword evidence="10" id="KW-1185">Reference proteome</keyword>
<proteinExistence type="inferred from homology"/>